<dbReference type="Pfam" id="PF09866">
    <property type="entry name" value="DUF2093"/>
    <property type="match status" value="1"/>
</dbReference>
<name>A0ABW1KZ11_9PROT</name>
<dbReference type="InterPro" id="IPR018661">
    <property type="entry name" value="DUF2093"/>
</dbReference>
<reference evidence="1 2" key="1">
    <citation type="submission" date="2024-09" db="EMBL/GenBank/DDBJ databases">
        <authorList>
            <person name="Zhang Z.-H."/>
        </authorList>
    </citation>
    <scope>NUCLEOTIDE SEQUENCE [LARGE SCALE GENOMIC DNA]</scope>
    <source>
        <strain evidence="1 2">HHTR114</strain>
    </source>
</reference>
<evidence type="ECO:0000313" key="1">
    <source>
        <dbReference type="EMBL" id="MFC6035832.1"/>
    </source>
</evidence>
<accession>A0ABW1KZ11</accession>
<sequence length="82" mass="8788">MIGPVVSGTVNPFDSMNAEDEAVIEYDDAEFHVVKPGAFVICAVTGVRIPLRALRYWNVDKQEPYADAAASMVGFGLKGAAK</sequence>
<proteinExistence type="predicted"/>
<comment type="caution">
    <text evidence="1">The sequence shown here is derived from an EMBL/GenBank/DDBJ whole genome shotgun (WGS) entry which is preliminary data.</text>
</comment>
<organism evidence="1 2">
    <name type="scientific">Hyphococcus aureus</name>
    <dbReference type="NCBI Taxonomy" id="2666033"/>
    <lineage>
        <taxon>Bacteria</taxon>
        <taxon>Pseudomonadati</taxon>
        <taxon>Pseudomonadota</taxon>
        <taxon>Alphaproteobacteria</taxon>
        <taxon>Parvularculales</taxon>
        <taxon>Parvularculaceae</taxon>
        <taxon>Hyphococcus</taxon>
    </lineage>
</organism>
<gene>
    <name evidence="1" type="ORF">ACFMB1_09775</name>
</gene>
<dbReference type="Proteomes" id="UP001596116">
    <property type="component" value="Unassembled WGS sequence"/>
</dbReference>
<keyword evidence="2" id="KW-1185">Reference proteome</keyword>
<dbReference type="RefSeq" id="WP_379878546.1">
    <property type="nucleotide sequence ID" value="NZ_JBHPON010000001.1"/>
</dbReference>
<dbReference type="EMBL" id="JBHPON010000001">
    <property type="protein sequence ID" value="MFC6035832.1"/>
    <property type="molecule type" value="Genomic_DNA"/>
</dbReference>
<protein>
    <submittedName>
        <fullName evidence="1">DUF2093 domain-containing protein</fullName>
    </submittedName>
</protein>
<evidence type="ECO:0000313" key="2">
    <source>
        <dbReference type="Proteomes" id="UP001596116"/>
    </source>
</evidence>